<dbReference type="KEGG" id="abac:LuPra_05135"/>
<protein>
    <submittedName>
        <fullName evidence="1">Uncharacterized protein</fullName>
    </submittedName>
</protein>
<gene>
    <name evidence="1" type="ORF">LuPra_05135</name>
</gene>
<name>A0A143PUK7_LUTPR</name>
<evidence type="ECO:0000313" key="1">
    <source>
        <dbReference type="EMBL" id="AMY11868.1"/>
    </source>
</evidence>
<accession>A0A143PUK7</accession>
<dbReference type="Proteomes" id="UP000076079">
    <property type="component" value="Chromosome"/>
</dbReference>
<reference evidence="2" key="2">
    <citation type="submission" date="2016-04" db="EMBL/GenBank/DDBJ databases">
        <title>First Complete Genome Sequence of a Subdivision 6 Acidobacterium.</title>
        <authorList>
            <person name="Huang S."/>
            <person name="Vieira S."/>
            <person name="Bunk B."/>
            <person name="Riedel T."/>
            <person name="Sproeer C."/>
            <person name="Overmann J."/>
        </authorList>
    </citation>
    <scope>NUCLEOTIDE SEQUENCE [LARGE SCALE GENOMIC DNA]</scope>
    <source>
        <strain evidence="2">DSM 100886 HEG_-6_39</strain>
    </source>
</reference>
<dbReference type="EMBL" id="CP015136">
    <property type="protein sequence ID" value="AMY11868.1"/>
    <property type="molecule type" value="Genomic_DNA"/>
</dbReference>
<dbReference type="PROSITE" id="PS51257">
    <property type="entry name" value="PROKAR_LIPOPROTEIN"/>
    <property type="match status" value="1"/>
</dbReference>
<reference evidence="1 2" key="1">
    <citation type="journal article" date="2016" name="Genome Announc.">
        <title>First Complete Genome Sequence of a Subdivision 6 Acidobacterium Strain.</title>
        <authorList>
            <person name="Huang S."/>
            <person name="Vieira S."/>
            <person name="Bunk B."/>
            <person name="Riedel T."/>
            <person name="Sproer C."/>
            <person name="Overmann J."/>
        </authorList>
    </citation>
    <scope>NUCLEOTIDE SEQUENCE [LARGE SCALE GENOMIC DNA]</scope>
    <source>
        <strain evidence="2">DSM 100886 HEG_-6_39</strain>
    </source>
</reference>
<dbReference type="PATRIC" id="fig|1813736.3.peg.5401"/>
<dbReference type="STRING" id="1855912.LuPra_05135"/>
<dbReference type="AlphaFoldDB" id="A0A143PUK7"/>
<evidence type="ECO:0000313" key="2">
    <source>
        <dbReference type="Proteomes" id="UP000076079"/>
    </source>
</evidence>
<keyword evidence="2" id="KW-1185">Reference proteome</keyword>
<organism evidence="1 2">
    <name type="scientific">Luteitalea pratensis</name>
    <dbReference type="NCBI Taxonomy" id="1855912"/>
    <lineage>
        <taxon>Bacteria</taxon>
        <taxon>Pseudomonadati</taxon>
        <taxon>Acidobacteriota</taxon>
        <taxon>Vicinamibacteria</taxon>
        <taxon>Vicinamibacterales</taxon>
        <taxon>Vicinamibacteraceae</taxon>
        <taxon>Luteitalea</taxon>
    </lineage>
</organism>
<proteinExistence type="predicted"/>
<sequence precursor="true">MFRARYHRAVLASRLGIALGGAIVFVALGCSSPKPALVVSLDDPDGRLGPPPWTLAVFNPYFGPDRDRAMRTVGSAAPDRPLAVLTRGRPEEWRIRDLLVEDQSVVFGLVLPALRTDGYWLARVDHEPGRFSGTGGALFCLWGQVEPDESIEALSIEVSQWRDAPGLQLETKVGIPARSRTKERGRP</sequence>